<evidence type="ECO:0000313" key="2">
    <source>
        <dbReference type="EMBL" id="SDH19755.1"/>
    </source>
</evidence>
<protein>
    <recommendedName>
        <fullName evidence="4">Terminase small subunit</fullName>
    </recommendedName>
</protein>
<keyword evidence="3" id="KW-1185">Reference proteome</keyword>
<feature type="compositionally biased region" description="Basic and acidic residues" evidence="1">
    <location>
        <begin position="14"/>
        <end position="34"/>
    </location>
</feature>
<reference evidence="2 3" key="1">
    <citation type="submission" date="2016-10" db="EMBL/GenBank/DDBJ databases">
        <authorList>
            <person name="de Groot N.N."/>
        </authorList>
    </citation>
    <scope>NUCLEOTIDE SEQUENCE [LARGE SCALE GENOMIC DNA]</scope>
    <source>
        <strain evidence="2 3">CPCC 201354</strain>
    </source>
</reference>
<organism evidence="2 3">
    <name type="scientific">Sinosporangium album</name>
    <dbReference type="NCBI Taxonomy" id="504805"/>
    <lineage>
        <taxon>Bacteria</taxon>
        <taxon>Bacillati</taxon>
        <taxon>Actinomycetota</taxon>
        <taxon>Actinomycetes</taxon>
        <taxon>Streptosporangiales</taxon>
        <taxon>Streptosporangiaceae</taxon>
        <taxon>Sinosporangium</taxon>
    </lineage>
</organism>
<dbReference type="Pfam" id="PF25673">
    <property type="entry name" value="Terminase_7"/>
    <property type="match status" value="1"/>
</dbReference>
<sequence>MAGKGAPPRATHQRARDTRARIDAKAIKVPDKPFDGPTPDLPEGDWHPQTLRWWETWATSPQAHMFTSTDWAFLSETAYLADAYYRGNLTVASELRLRVAKWGATPEDRARLRLQLVPEDEESPSLAVVTPMPRRGAVRDLSDLSEVS</sequence>
<dbReference type="EMBL" id="FNCN01000012">
    <property type="protein sequence ID" value="SDH19755.1"/>
    <property type="molecule type" value="Genomic_DNA"/>
</dbReference>
<dbReference type="Proteomes" id="UP000198923">
    <property type="component" value="Unassembled WGS sequence"/>
</dbReference>
<evidence type="ECO:0000256" key="1">
    <source>
        <dbReference type="SAM" id="MobiDB-lite"/>
    </source>
</evidence>
<name>A0A1G8AFG0_9ACTN</name>
<dbReference type="OrthoDB" id="3233083at2"/>
<evidence type="ECO:0008006" key="4">
    <source>
        <dbReference type="Google" id="ProtNLM"/>
    </source>
</evidence>
<dbReference type="InterPro" id="IPR057972">
    <property type="entry name" value="Terminase_7"/>
</dbReference>
<feature type="region of interest" description="Disordered" evidence="1">
    <location>
        <begin position="1"/>
        <end position="45"/>
    </location>
</feature>
<proteinExistence type="predicted"/>
<evidence type="ECO:0000313" key="3">
    <source>
        <dbReference type="Proteomes" id="UP000198923"/>
    </source>
</evidence>
<dbReference type="AlphaFoldDB" id="A0A1G8AFG0"/>
<accession>A0A1G8AFG0</accession>
<dbReference type="RefSeq" id="WP_093171050.1">
    <property type="nucleotide sequence ID" value="NZ_FNCN01000012.1"/>
</dbReference>
<gene>
    <name evidence="2" type="ORF">SAMN05421505_112139</name>
</gene>